<gene>
    <name evidence="3" type="ORF">K458DRAFT_426124</name>
</gene>
<protein>
    <submittedName>
        <fullName evidence="3">Uncharacterized protein</fullName>
    </submittedName>
</protein>
<accession>A0A6G1JJB3</accession>
<feature type="region of interest" description="Disordered" evidence="2">
    <location>
        <begin position="1"/>
        <end position="62"/>
    </location>
</feature>
<evidence type="ECO:0000313" key="4">
    <source>
        <dbReference type="Proteomes" id="UP000799291"/>
    </source>
</evidence>
<dbReference type="Proteomes" id="UP000799291">
    <property type="component" value="Unassembled WGS sequence"/>
</dbReference>
<dbReference type="AlphaFoldDB" id="A0A6G1JJB3"/>
<feature type="coiled-coil region" evidence="1">
    <location>
        <begin position="75"/>
        <end position="113"/>
    </location>
</feature>
<feature type="region of interest" description="Disordered" evidence="2">
    <location>
        <begin position="116"/>
        <end position="137"/>
    </location>
</feature>
<evidence type="ECO:0000313" key="3">
    <source>
        <dbReference type="EMBL" id="KAF2690657.1"/>
    </source>
</evidence>
<organism evidence="3 4">
    <name type="scientific">Lentithecium fluviatile CBS 122367</name>
    <dbReference type="NCBI Taxonomy" id="1168545"/>
    <lineage>
        <taxon>Eukaryota</taxon>
        <taxon>Fungi</taxon>
        <taxon>Dikarya</taxon>
        <taxon>Ascomycota</taxon>
        <taxon>Pezizomycotina</taxon>
        <taxon>Dothideomycetes</taxon>
        <taxon>Pleosporomycetidae</taxon>
        <taxon>Pleosporales</taxon>
        <taxon>Massarineae</taxon>
        <taxon>Lentitheciaceae</taxon>
        <taxon>Lentithecium</taxon>
    </lineage>
</organism>
<name>A0A6G1JJB3_9PLEO</name>
<evidence type="ECO:0000256" key="1">
    <source>
        <dbReference type="SAM" id="Coils"/>
    </source>
</evidence>
<feature type="compositionally biased region" description="Low complexity" evidence="2">
    <location>
        <begin position="35"/>
        <end position="48"/>
    </location>
</feature>
<feature type="compositionally biased region" description="Basic and acidic residues" evidence="2">
    <location>
        <begin position="1"/>
        <end position="10"/>
    </location>
</feature>
<reference evidence="3" key="1">
    <citation type="journal article" date="2020" name="Stud. Mycol.">
        <title>101 Dothideomycetes genomes: a test case for predicting lifestyles and emergence of pathogens.</title>
        <authorList>
            <person name="Haridas S."/>
            <person name="Albert R."/>
            <person name="Binder M."/>
            <person name="Bloem J."/>
            <person name="Labutti K."/>
            <person name="Salamov A."/>
            <person name="Andreopoulos B."/>
            <person name="Baker S."/>
            <person name="Barry K."/>
            <person name="Bills G."/>
            <person name="Bluhm B."/>
            <person name="Cannon C."/>
            <person name="Castanera R."/>
            <person name="Culley D."/>
            <person name="Daum C."/>
            <person name="Ezra D."/>
            <person name="Gonzalez J."/>
            <person name="Henrissat B."/>
            <person name="Kuo A."/>
            <person name="Liang C."/>
            <person name="Lipzen A."/>
            <person name="Lutzoni F."/>
            <person name="Magnuson J."/>
            <person name="Mondo S."/>
            <person name="Nolan M."/>
            <person name="Ohm R."/>
            <person name="Pangilinan J."/>
            <person name="Park H.-J."/>
            <person name="Ramirez L."/>
            <person name="Alfaro M."/>
            <person name="Sun H."/>
            <person name="Tritt A."/>
            <person name="Yoshinaga Y."/>
            <person name="Zwiers L.-H."/>
            <person name="Turgeon B."/>
            <person name="Goodwin S."/>
            <person name="Spatafora J."/>
            <person name="Crous P."/>
            <person name="Grigoriev I."/>
        </authorList>
    </citation>
    <scope>NUCLEOTIDE SEQUENCE</scope>
    <source>
        <strain evidence="3">CBS 122367</strain>
    </source>
</reference>
<proteinExistence type="predicted"/>
<dbReference type="EMBL" id="MU005570">
    <property type="protein sequence ID" value="KAF2690657.1"/>
    <property type="molecule type" value="Genomic_DNA"/>
</dbReference>
<keyword evidence="4" id="KW-1185">Reference proteome</keyword>
<keyword evidence="1" id="KW-0175">Coiled coil</keyword>
<sequence length="137" mass="15218">MPLFGSHKETTVSPPPTTTSPPSRSRTLFSRRRSSSPSLQTTSPTTTSPKRHSLLHKSGTEDNSILAAREGLMRAEAAEREADRALFAAKNAVKEAREHVRRLELEAKEEARLAKIKQSQARDLGKRGKMLGRHDHV</sequence>
<evidence type="ECO:0000256" key="2">
    <source>
        <dbReference type="SAM" id="MobiDB-lite"/>
    </source>
</evidence>